<evidence type="ECO:0000313" key="4">
    <source>
        <dbReference type="Proteomes" id="UP000822688"/>
    </source>
</evidence>
<evidence type="ECO:0000259" key="2">
    <source>
        <dbReference type="Pfam" id="PF24928"/>
    </source>
</evidence>
<feature type="compositionally biased region" description="Low complexity" evidence="1">
    <location>
        <begin position="103"/>
        <end position="121"/>
    </location>
</feature>
<accession>A0A8T0H3H9</accession>
<comment type="caution">
    <text evidence="3">The sequence shown here is derived from an EMBL/GenBank/DDBJ whole genome shotgun (WGS) entry which is preliminary data.</text>
</comment>
<feature type="region of interest" description="Disordered" evidence="1">
    <location>
        <begin position="80"/>
        <end position="123"/>
    </location>
</feature>
<dbReference type="AlphaFoldDB" id="A0A8T0H3H9"/>
<keyword evidence="4" id="KW-1185">Reference proteome</keyword>
<evidence type="ECO:0000313" key="3">
    <source>
        <dbReference type="EMBL" id="KAG0565337.1"/>
    </source>
</evidence>
<proteinExistence type="predicted"/>
<dbReference type="InterPro" id="IPR056650">
    <property type="entry name" value="DUF7748"/>
</dbReference>
<evidence type="ECO:0000256" key="1">
    <source>
        <dbReference type="SAM" id="MobiDB-lite"/>
    </source>
</evidence>
<protein>
    <recommendedName>
        <fullName evidence="2">DUF7748 domain-containing protein</fullName>
    </recommendedName>
</protein>
<gene>
    <name evidence="3" type="ORF">KC19_8G183300</name>
</gene>
<dbReference type="EMBL" id="CM026429">
    <property type="protein sequence ID" value="KAG0565337.1"/>
    <property type="molecule type" value="Genomic_DNA"/>
</dbReference>
<sequence>MAKTTVKNTTKSVVVLNESQAGILRKLCDLQPNGSYVVSSQLNQTYKEYLCVSNNCNQFTLSSDDLCEWKEIVIEQTQGDPGKLAWKGTQSRTTTSKAKGPNPAAASGTQPTQQPTQPSSSLLSKLSNRVAGWFHETSRSPQ</sequence>
<feature type="compositionally biased region" description="Polar residues" evidence="1">
    <location>
        <begin position="88"/>
        <end position="97"/>
    </location>
</feature>
<name>A0A8T0H3H9_CERPU</name>
<dbReference type="Proteomes" id="UP000822688">
    <property type="component" value="Chromosome 8"/>
</dbReference>
<organism evidence="3 4">
    <name type="scientific">Ceratodon purpureus</name>
    <name type="common">Fire moss</name>
    <name type="synonym">Dicranum purpureum</name>
    <dbReference type="NCBI Taxonomy" id="3225"/>
    <lineage>
        <taxon>Eukaryota</taxon>
        <taxon>Viridiplantae</taxon>
        <taxon>Streptophyta</taxon>
        <taxon>Embryophyta</taxon>
        <taxon>Bryophyta</taxon>
        <taxon>Bryophytina</taxon>
        <taxon>Bryopsida</taxon>
        <taxon>Dicranidae</taxon>
        <taxon>Pseudoditrichales</taxon>
        <taxon>Ditrichaceae</taxon>
        <taxon>Ceratodon</taxon>
    </lineage>
</organism>
<feature type="domain" description="DUF7748" evidence="2">
    <location>
        <begin position="3"/>
        <end position="90"/>
    </location>
</feature>
<dbReference type="Pfam" id="PF24928">
    <property type="entry name" value="DUF7748"/>
    <property type="match status" value="1"/>
</dbReference>
<reference evidence="3" key="1">
    <citation type="submission" date="2020-06" db="EMBL/GenBank/DDBJ databases">
        <title>WGS assembly of Ceratodon purpureus strain R40.</title>
        <authorList>
            <person name="Carey S.B."/>
            <person name="Jenkins J."/>
            <person name="Shu S."/>
            <person name="Lovell J.T."/>
            <person name="Sreedasyam A."/>
            <person name="Maumus F."/>
            <person name="Tiley G.P."/>
            <person name="Fernandez-Pozo N."/>
            <person name="Barry K."/>
            <person name="Chen C."/>
            <person name="Wang M."/>
            <person name="Lipzen A."/>
            <person name="Daum C."/>
            <person name="Saski C.A."/>
            <person name="Payton A.C."/>
            <person name="Mcbreen J.C."/>
            <person name="Conrad R.E."/>
            <person name="Kollar L.M."/>
            <person name="Olsson S."/>
            <person name="Huttunen S."/>
            <person name="Landis J.B."/>
            <person name="Wickett N.J."/>
            <person name="Johnson M.G."/>
            <person name="Rensing S.A."/>
            <person name="Grimwood J."/>
            <person name="Schmutz J."/>
            <person name="Mcdaniel S.F."/>
        </authorList>
    </citation>
    <scope>NUCLEOTIDE SEQUENCE</scope>
    <source>
        <strain evidence="3">R40</strain>
    </source>
</reference>